<evidence type="ECO:0000313" key="1">
    <source>
        <dbReference type="EMBL" id="KKL12789.1"/>
    </source>
</evidence>
<gene>
    <name evidence="1" type="ORF">LCGC14_2532240</name>
</gene>
<proteinExistence type="predicted"/>
<dbReference type="AlphaFoldDB" id="A0A0F9AT76"/>
<comment type="caution">
    <text evidence="1">The sequence shown here is derived from an EMBL/GenBank/DDBJ whole genome shotgun (WGS) entry which is preliminary data.</text>
</comment>
<accession>A0A0F9AT76</accession>
<sequence>MTKIKVYIRIAKTSRGYKIITTDKPSYKPLSNVAWRGPTYYPTVAFAVVFNLPDDAFKKATEVIDEINVEMEKLSIATEVETIKSDEENG</sequence>
<dbReference type="EMBL" id="LAZR01041119">
    <property type="protein sequence ID" value="KKL12789.1"/>
    <property type="molecule type" value="Genomic_DNA"/>
</dbReference>
<organism evidence="1">
    <name type="scientific">marine sediment metagenome</name>
    <dbReference type="NCBI Taxonomy" id="412755"/>
    <lineage>
        <taxon>unclassified sequences</taxon>
        <taxon>metagenomes</taxon>
        <taxon>ecological metagenomes</taxon>
    </lineage>
</organism>
<protein>
    <submittedName>
        <fullName evidence="1">Uncharacterized protein</fullName>
    </submittedName>
</protein>
<name>A0A0F9AT76_9ZZZZ</name>
<reference evidence="1" key="1">
    <citation type="journal article" date="2015" name="Nature">
        <title>Complex archaea that bridge the gap between prokaryotes and eukaryotes.</title>
        <authorList>
            <person name="Spang A."/>
            <person name="Saw J.H."/>
            <person name="Jorgensen S.L."/>
            <person name="Zaremba-Niedzwiedzka K."/>
            <person name="Martijn J."/>
            <person name="Lind A.E."/>
            <person name="van Eijk R."/>
            <person name="Schleper C."/>
            <person name="Guy L."/>
            <person name="Ettema T.J."/>
        </authorList>
    </citation>
    <scope>NUCLEOTIDE SEQUENCE</scope>
</reference>